<comment type="caution">
    <text evidence="2">The sequence shown here is derived from an EMBL/GenBank/DDBJ whole genome shotgun (WGS) entry which is preliminary data.</text>
</comment>
<evidence type="ECO:0000313" key="3">
    <source>
        <dbReference type="Proteomes" id="UP000826656"/>
    </source>
</evidence>
<dbReference type="InterPro" id="IPR029472">
    <property type="entry name" value="Copia-like_N"/>
</dbReference>
<keyword evidence="3" id="KW-1185">Reference proteome</keyword>
<evidence type="ECO:0000259" key="1">
    <source>
        <dbReference type="Pfam" id="PF14244"/>
    </source>
</evidence>
<dbReference type="Proteomes" id="UP000826656">
    <property type="component" value="Unassembled WGS sequence"/>
</dbReference>
<reference evidence="2 3" key="1">
    <citation type="journal article" date="2021" name="bioRxiv">
        <title>Chromosome-scale and haplotype-resolved genome assembly of a tetraploid potato cultivar.</title>
        <authorList>
            <person name="Sun H."/>
            <person name="Jiao W.-B."/>
            <person name="Krause K."/>
            <person name="Campoy J.A."/>
            <person name="Goel M."/>
            <person name="Folz-Donahue K."/>
            <person name="Kukat C."/>
            <person name="Huettel B."/>
            <person name="Schneeberger K."/>
        </authorList>
    </citation>
    <scope>NUCLEOTIDE SEQUENCE [LARGE SCALE GENOMIC DNA]</scope>
    <source>
        <strain evidence="2">SolTubOtavaFocal</strain>
        <tissue evidence="2">Leaves</tissue>
    </source>
</reference>
<sequence>MAIGGDTTTTTTSFSSVAAPETMELIESKRNHPLYLHPSDTPGSVLTTVQLTGSENYSLWSRSMMINLRAKSKLCFVLGTCKKGDYTPELDEQWEKCNAFVLAWIMNIVSKELLSGIVYASDAATVWEDLKERFDKVDGSRIYQLHRDICTIHQGKMSYRNRNTDHGDRGEYAGKGSYNGKKKVNWNLSSNAARGMNSNKGNDLANNVQVDKCNKDAFGSVDKGHKANANAHDFNSFRTNLRALAMNSHIYSRAVSENIEVP</sequence>
<protein>
    <recommendedName>
        <fullName evidence="1">Retrotransposon Copia-like N-terminal domain-containing protein</fullName>
    </recommendedName>
</protein>
<dbReference type="EMBL" id="JAIVGD010000023">
    <property type="protein sequence ID" value="KAH0743179.1"/>
    <property type="molecule type" value="Genomic_DNA"/>
</dbReference>
<dbReference type="Pfam" id="PF14244">
    <property type="entry name" value="Retrotran_gag_3"/>
    <property type="match status" value="1"/>
</dbReference>
<feature type="domain" description="Retrotransposon Copia-like N-terminal" evidence="1">
    <location>
        <begin position="37"/>
        <end position="83"/>
    </location>
</feature>
<dbReference type="PANTHER" id="PTHR37610">
    <property type="entry name" value="CCHC-TYPE DOMAIN-CONTAINING PROTEIN"/>
    <property type="match status" value="1"/>
</dbReference>
<proteinExistence type="predicted"/>
<accession>A0ABQ7UA94</accession>
<dbReference type="PANTHER" id="PTHR37610:SF78">
    <property type="entry name" value="GAG-POLYPEPTIDE OF LTR COPIA-TYPE-RELATED"/>
    <property type="match status" value="1"/>
</dbReference>
<evidence type="ECO:0000313" key="2">
    <source>
        <dbReference type="EMBL" id="KAH0743179.1"/>
    </source>
</evidence>
<name>A0ABQ7UA94_SOLTU</name>
<gene>
    <name evidence="2" type="ORF">KY290_031172</name>
</gene>
<organism evidence="2 3">
    <name type="scientific">Solanum tuberosum</name>
    <name type="common">Potato</name>
    <dbReference type="NCBI Taxonomy" id="4113"/>
    <lineage>
        <taxon>Eukaryota</taxon>
        <taxon>Viridiplantae</taxon>
        <taxon>Streptophyta</taxon>
        <taxon>Embryophyta</taxon>
        <taxon>Tracheophyta</taxon>
        <taxon>Spermatophyta</taxon>
        <taxon>Magnoliopsida</taxon>
        <taxon>eudicotyledons</taxon>
        <taxon>Gunneridae</taxon>
        <taxon>Pentapetalae</taxon>
        <taxon>asterids</taxon>
        <taxon>lamiids</taxon>
        <taxon>Solanales</taxon>
        <taxon>Solanaceae</taxon>
        <taxon>Solanoideae</taxon>
        <taxon>Solaneae</taxon>
        <taxon>Solanum</taxon>
    </lineage>
</organism>